<dbReference type="Proteomes" id="UP000824504">
    <property type="component" value="Chromosome"/>
</dbReference>
<name>A0ABX8SGS8_9ACTN</name>
<evidence type="ECO:0000313" key="3">
    <source>
        <dbReference type="Proteomes" id="UP000824504"/>
    </source>
</evidence>
<organism evidence="2 3">
    <name type="scientific">Tessaracoccus palaemonis</name>
    <dbReference type="NCBI Taxonomy" id="2829499"/>
    <lineage>
        <taxon>Bacteria</taxon>
        <taxon>Bacillati</taxon>
        <taxon>Actinomycetota</taxon>
        <taxon>Actinomycetes</taxon>
        <taxon>Propionibacteriales</taxon>
        <taxon>Propionibacteriaceae</taxon>
        <taxon>Tessaracoccus</taxon>
    </lineage>
</organism>
<feature type="compositionally biased region" description="Low complexity" evidence="1">
    <location>
        <begin position="1"/>
        <end position="31"/>
    </location>
</feature>
<dbReference type="EMBL" id="CP079216">
    <property type="protein sequence ID" value="QXT62480.1"/>
    <property type="molecule type" value="Genomic_DNA"/>
</dbReference>
<reference evidence="2 3" key="1">
    <citation type="submission" date="2021-07" db="EMBL/GenBank/DDBJ databases">
        <title>complete genome sequencing of Tessaracoccus sp.J1M15.</title>
        <authorList>
            <person name="Bae J.-W."/>
            <person name="Kim D.-y."/>
        </authorList>
    </citation>
    <scope>NUCLEOTIDE SEQUENCE [LARGE SCALE GENOMIC DNA]</scope>
    <source>
        <strain evidence="2 3">J1M15</strain>
    </source>
</reference>
<keyword evidence="3" id="KW-1185">Reference proteome</keyword>
<evidence type="ECO:0000313" key="2">
    <source>
        <dbReference type="EMBL" id="QXT62480.1"/>
    </source>
</evidence>
<dbReference type="RefSeq" id="WP_219081384.1">
    <property type="nucleotide sequence ID" value="NZ_CP079216.1"/>
</dbReference>
<feature type="region of interest" description="Disordered" evidence="1">
    <location>
        <begin position="1"/>
        <end position="39"/>
    </location>
</feature>
<evidence type="ECO:0000256" key="1">
    <source>
        <dbReference type="SAM" id="MobiDB-lite"/>
    </source>
</evidence>
<gene>
    <name evidence="2" type="ORF">KDB89_12130</name>
</gene>
<sequence length="157" mass="16347">MSSPPVVSPTEEPDATTPPTAESAPATSLASVEQSSPQGGTWTVVDAEITSAAQLDSLDAVPPSLRSFLAGRLGEDETTGCVTESIRLRGVHPDGYAFGAEDSTCGDGQSLWGVDDGQWQYVLQFADPQPCSTFARLDIPAGVPGLRCTEDGKGVDY</sequence>
<proteinExistence type="predicted"/>
<accession>A0ABX8SGS8</accession>
<protein>
    <submittedName>
        <fullName evidence="2">Uncharacterized protein</fullName>
    </submittedName>
</protein>